<gene>
    <name evidence="1" type="ORF">PSHT_14488</name>
</gene>
<dbReference type="AlphaFoldDB" id="A0A2S4UJX0"/>
<keyword evidence="2" id="KW-1185">Reference proteome</keyword>
<evidence type="ECO:0000313" key="2">
    <source>
        <dbReference type="Proteomes" id="UP000238274"/>
    </source>
</evidence>
<reference evidence="2" key="2">
    <citation type="journal article" date="2018" name="BMC Genomics">
        <title>Genomic insights into host adaptation between the wheat stripe rust pathogen (Puccinia striiformis f. sp. tritici) and the barley stripe rust pathogen (Puccinia striiformis f. sp. hordei).</title>
        <authorList>
            <person name="Xia C."/>
            <person name="Wang M."/>
            <person name="Yin C."/>
            <person name="Cornejo O.E."/>
            <person name="Hulbert S.H."/>
            <person name="Chen X."/>
        </authorList>
    </citation>
    <scope>NUCLEOTIDE SEQUENCE [LARGE SCALE GENOMIC DNA]</scope>
    <source>
        <strain evidence="2">93TX-2</strain>
    </source>
</reference>
<sequence length="47" mass="5513">MSDEHLIRHIMVQSNFTYGQDPKPLQVQAVINLVRGRHTFLLAVRPW</sequence>
<reference evidence="1 2" key="1">
    <citation type="submission" date="2017-12" db="EMBL/GenBank/DDBJ databases">
        <title>Gene loss provides genomic basis for host adaptation in cereal stripe rust fungi.</title>
        <authorList>
            <person name="Xia C."/>
        </authorList>
    </citation>
    <scope>NUCLEOTIDE SEQUENCE [LARGE SCALE GENOMIC DNA]</scope>
    <source>
        <strain evidence="1 2">93TX-2</strain>
    </source>
</reference>
<accession>A0A2S4UJX0</accession>
<comment type="caution">
    <text evidence="1">The sequence shown here is derived from an EMBL/GenBank/DDBJ whole genome shotgun (WGS) entry which is preliminary data.</text>
</comment>
<dbReference type="VEuPathDB" id="FungiDB:PSHT_14488"/>
<name>A0A2S4UJX0_9BASI</name>
<reference evidence="2" key="3">
    <citation type="journal article" date="2018" name="Mol. Plant Microbe Interact.">
        <title>Genome sequence resources for the wheat stripe rust pathogen (Puccinia striiformis f. sp. tritici) and the barley stripe rust pathogen (Puccinia striiformis f. sp. hordei).</title>
        <authorList>
            <person name="Xia C."/>
            <person name="Wang M."/>
            <person name="Yin C."/>
            <person name="Cornejo O.E."/>
            <person name="Hulbert S.H."/>
            <person name="Chen X."/>
        </authorList>
    </citation>
    <scope>NUCLEOTIDE SEQUENCE [LARGE SCALE GENOMIC DNA]</scope>
    <source>
        <strain evidence="2">93TX-2</strain>
    </source>
</reference>
<proteinExistence type="predicted"/>
<evidence type="ECO:0000313" key="1">
    <source>
        <dbReference type="EMBL" id="POV97612.1"/>
    </source>
</evidence>
<protein>
    <submittedName>
        <fullName evidence="1">Uncharacterized protein</fullName>
    </submittedName>
</protein>
<dbReference type="Proteomes" id="UP000238274">
    <property type="component" value="Unassembled WGS sequence"/>
</dbReference>
<dbReference type="EMBL" id="PKSM01000327">
    <property type="protein sequence ID" value="POV97612.1"/>
    <property type="molecule type" value="Genomic_DNA"/>
</dbReference>
<organism evidence="1 2">
    <name type="scientific">Puccinia striiformis</name>
    <dbReference type="NCBI Taxonomy" id="27350"/>
    <lineage>
        <taxon>Eukaryota</taxon>
        <taxon>Fungi</taxon>
        <taxon>Dikarya</taxon>
        <taxon>Basidiomycota</taxon>
        <taxon>Pucciniomycotina</taxon>
        <taxon>Pucciniomycetes</taxon>
        <taxon>Pucciniales</taxon>
        <taxon>Pucciniaceae</taxon>
        <taxon>Puccinia</taxon>
    </lineage>
</organism>